<feature type="transmembrane region" description="Helical" evidence="1">
    <location>
        <begin position="78"/>
        <end position="100"/>
    </location>
</feature>
<organism evidence="2 3">
    <name type="scientific">Geoanaerobacter pelophilus</name>
    <dbReference type="NCBI Taxonomy" id="60036"/>
    <lineage>
        <taxon>Bacteria</taxon>
        <taxon>Pseudomonadati</taxon>
        <taxon>Thermodesulfobacteriota</taxon>
        <taxon>Desulfuromonadia</taxon>
        <taxon>Geobacterales</taxon>
        <taxon>Geobacteraceae</taxon>
        <taxon>Geoanaerobacter</taxon>
    </lineage>
</organism>
<keyword evidence="3" id="KW-1185">Reference proteome</keyword>
<dbReference type="EMBL" id="JAHCVJ010000010">
    <property type="protein sequence ID" value="MBT0666323.1"/>
    <property type="molecule type" value="Genomic_DNA"/>
</dbReference>
<dbReference type="Proteomes" id="UP000811899">
    <property type="component" value="Unassembled WGS sequence"/>
</dbReference>
<sequence length="233" mass="25470">MSDNIILENSNKTKPILWVTLLAWLAIVLFLGVNETLAREPGTPPIPLLIAVVAPILVYLTAYWSVARFRELVLSSDLQFAAGIQTWRFGGLAFIALYVYGVLPGLFAWPAGLGDMAIGITAVWVIRALRDRPDFVKSKAYRTWNLLGILDLVTAVSLGALSAYLGIGTSETISTFPMVRLPLVLIPAFLVPLFIMMHLTSLIQSRKLAATGKSCAWVGQRILCGMKETTTHA</sequence>
<proteinExistence type="predicted"/>
<accession>A0AAW4LB50</accession>
<gene>
    <name evidence="2" type="ORF">KI809_18585</name>
</gene>
<feature type="transmembrane region" description="Helical" evidence="1">
    <location>
        <begin position="46"/>
        <end position="66"/>
    </location>
</feature>
<dbReference type="RefSeq" id="WP_214173094.1">
    <property type="nucleotide sequence ID" value="NZ_JAHCVJ010000010.1"/>
</dbReference>
<evidence type="ECO:0000256" key="1">
    <source>
        <dbReference type="SAM" id="Phobius"/>
    </source>
</evidence>
<evidence type="ECO:0000313" key="2">
    <source>
        <dbReference type="EMBL" id="MBT0666323.1"/>
    </source>
</evidence>
<feature type="transmembrane region" description="Helical" evidence="1">
    <location>
        <begin position="146"/>
        <end position="167"/>
    </location>
</feature>
<evidence type="ECO:0008006" key="4">
    <source>
        <dbReference type="Google" id="ProtNLM"/>
    </source>
</evidence>
<comment type="caution">
    <text evidence="2">The sequence shown here is derived from an EMBL/GenBank/DDBJ whole genome shotgun (WGS) entry which is preliminary data.</text>
</comment>
<keyword evidence="1" id="KW-1133">Transmembrane helix</keyword>
<keyword evidence="1" id="KW-0812">Transmembrane</keyword>
<name>A0AAW4LB50_9BACT</name>
<protein>
    <recommendedName>
        <fullName evidence="4">MFS transporter</fullName>
    </recommendedName>
</protein>
<keyword evidence="1" id="KW-0472">Membrane</keyword>
<evidence type="ECO:0000313" key="3">
    <source>
        <dbReference type="Proteomes" id="UP000811899"/>
    </source>
</evidence>
<feature type="transmembrane region" description="Helical" evidence="1">
    <location>
        <begin position="16"/>
        <end position="34"/>
    </location>
</feature>
<feature type="transmembrane region" description="Helical" evidence="1">
    <location>
        <begin position="106"/>
        <end position="126"/>
    </location>
</feature>
<reference evidence="2 3" key="1">
    <citation type="submission" date="2021-05" db="EMBL/GenBank/DDBJ databases">
        <title>The draft genome of Geobacter pelophilus DSM 12255.</title>
        <authorList>
            <person name="Xu Z."/>
            <person name="Masuda Y."/>
            <person name="Itoh H."/>
            <person name="Senoo K."/>
        </authorList>
    </citation>
    <scope>NUCLEOTIDE SEQUENCE [LARGE SCALE GENOMIC DNA]</scope>
    <source>
        <strain evidence="2 3">DSM 12255</strain>
    </source>
</reference>
<feature type="transmembrane region" description="Helical" evidence="1">
    <location>
        <begin position="179"/>
        <end position="199"/>
    </location>
</feature>
<dbReference type="AlphaFoldDB" id="A0AAW4LB50"/>